<evidence type="ECO:0000313" key="3">
    <source>
        <dbReference type="Proteomes" id="UP000185511"/>
    </source>
</evidence>
<feature type="compositionally biased region" description="Basic and acidic residues" evidence="1">
    <location>
        <begin position="1"/>
        <end position="13"/>
    </location>
</feature>
<dbReference type="KEGG" id="acad:UA74_13400"/>
<dbReference type="EMBL" id="CP016076">
    <property type="protein sequence ID" value="APU14738.1"/>
    <property type="molecule type" value="Genomic_DNA"/>
</dbReference>
<keyword evidence="3" id="KW-1185">Reference proteome</keyword>
<evidence type="ECO:0000313" key="2">
    <source>
        <dbReference type="EMBL" id="APU14738.1"/>
    </source>
</evidence>
<dbReference type="AlphaFoldDB" id="A0AAC9PS38"/>
<dbReference type="RefSeq" id="WP_157442214.1">
    <property type="nucleotide sequence ID" value="NZ_CP016076.1"/>
</dbReference>
<evidence type="ECO:0000256" key="1">
    <source>
        <dbReference type="SAM" id="MobiDB-lite"/>
    </source>
</evidence>
<accession>A0AAC9PS38</accession>
<organism evidence="2 3">
    <name type="scientific">Actinoalloteichus fjordicus</name>
    <dbReference type="NCBI Taxonomy" id="1612552"/>
    <lineage>
        <taxon>Bacteria</taxon>
        <taxon>Bacillati</taxon>
        <taxon>Actinomycetota</taxon>
        <taxon>Actinomycetes</taxon>
        <taxon>Pseudonocardiales</taxon>
        <taxon>Pseudonocardiaceae</taxon>
        <taxon>Actinoalloteichus</taxon>
    </lineage>
</organism>
<protein>
    <submittedName>
        <fullName evidence="2">Uncharacterized protein</fullName>
    </submittedName>
</protein>
<feature type="region of interest" description="Disordered" evidence="1">
    <location>
        <begin position="1"/>
        <end position="29"/>
    </location>
</feature>
<sequence length="113" mass="12068">MSAKDVSDLHDGVEPEVGSTSSLPAPPPRAFEERVQALVDEEAPRVFALVREYDERPGAHVHAWGMAFPDHVEIVSTGGGVRMSMGTLDRALAGLRVPGAINHVFWAASVAPL</sequence>
<gene>
    <name evidence="2" type="ORF">UA74_13400</name>
</gene>
<proteinExistence type="predicted"/>
<reference evidence="3" key="1">
    <citation type="submission" date="2016-06" db="EMBL/GenBank/DDBJ databases">
        <title>Complete genome sequence of Actinoalloteichus fjordicus DSM 46855 (=ADI127-17), type strain of the new species Actinoalloteichus fjordicus.</title>
        <authorList>
            <person name="Ruckert C."/>
            <person name="Nouioui I."/>
            <person name="Willmese J."/>
            <person name="van Wezel G."/>
            <person name="Klenk H.-P."/>
            <person name="Kalinowski J."/>
            <person name="Zotchev S.B."/>
        </authorList>
    </citation>
    <scope>NUCLEOTIDE SEQUENCE [LARGE SCALE GENOMIC DNA]</scope>
    <source>
        <strain evidence="3">ADI127-7</strain>
    </source>
</reference>
<name>A0AAC9PS38_9PSEU</name>
<dbReference type="Proteomes" id="UP000185511">
    <property type="component" value="Chromosome"/>
</dbReference>